<dbReference type="InterPro" id="IPR004316">
    <property type="entry name" value="SWEET_rpt"/>
</dbReference>
<reference evidence="10 11" key="1">
    <citation type="submission" date="2024-02" db="EMBL/GenBank/DDBJ databases">
        <authorList>
            <person name="Vignale AGUSTIN F."/>
            <person name="Sosa J E."/>
            <person name="Modenutti C."/>
        </authorList>
    </citation>
    <scope>NUCLEOTIDE SEQUENCE [LARGE SCALE GENOMIC DNA]</scope>
</reference>
<organism evidence="10 11">
    <name type="scientific">Ilex paraguariensis</name>
    <name type="common">yerba mate</name>
    <dbReference type="NCBI Taxonomy" id="185542"/>
    <lineage>
        <taxon>Eukaryota</taxon>
        <taxon>Viridiplantae</taxon>
        <taxon>Streptophyta</taxon>
        <taxon>Embryophyta</taxon>
        <taxon>Tracheophyta</taxon>
        <taxon>Spermatophyta</taxon>
        <taxon>Magnoliopsida</taxon>
        <taxon>eudicotyledons</taxon>
        <taxon>Gunneridae</taxon>
        <taxon>Pentapetalae</taxon>
        <taxon>asterids</taxon>
        <taxon>campanulids</taxon>
        <taxon>Aquifoliales</taxon>
        <taxon>Aquifoliaceae</taxon>
        <taxon>Ilex</taxon>
    </lineage>
</organism>
<keyword evidence="5 9" id="KW-0812">Transmembrane</keyword>
<evidence type="ECO:0000256" key="8">
    <source>
        <dbReference type="ARBA" id="ARBA00023136"/>
    </source>
</evidence>
<evidence type="ECO:0000256" key="1">
    <source>
        <dbReference type="ARBA" id="ARBA00004127"/>
    </source>
</evidence>
<keyword evidence="3 9" id="KW-0813">Transport</keyword>
<evidence type="ECO:0000313" key="11">
    <source>
        <dbReference type="Proteomes" id="UP001642360"/>
    </source>
</evidence>
<dbReference type="AlphaFoldDB" id="A0ABC8RA90"/>
<evidence type="ECO:0000256" key="4">
    <source>
        <dbReference type="ARBA" id="ARBA00022597"/>
    </source>
</evidence>
<dbReference type="Proteomes" id="UP001642360">
    <property type="component" value="Unassembled WGS sequence"/>
</dbReference>
<dbReference type="GO" id="GO:0012505">
    <property type="term" value="C:endomembrane system"/>
    <property type="evidence" value="ECO:0007669"/>
    <property type="project" value="UniProtKB-SubCell"/>
</dbReference>
<feature type="transmembrane region" description="Helical" evidence="9">
    <location>
        <begin position="65"/>
        <end position="86"/>
    </location>
</feature>
<evidence type="ECO:0000256" key="7">
    <source>
        <dbReference type="ARBA" id="ARBA00022989"/>
    </source>
</evidence>
<keyword evidence="7 9" id="KW-1133">Transmembrane helix</keyword>
<evidence type="ECO:0000256" key="5">
    <source>
        <dbReference type="ARBA" id="ARBA00022692"/>
    </source>
</evidence>
<feature type="transmembrane region" description="Helical" evidence="9">
    <location>
        <begin position="98"/>
        <end position="120"/>
    </location>
</feature>
<keyword evidence="6" id="KW-0677">Repeat</keyword>
<keyword evidence="8 9" id="KW-0472">Membrane</keyword>
<dbReference type="Gene3D" id="1.20.1280.290">
    <property type="match status" value="2"/>
</dbReference>
<dbReference type="InterPro" id="IPR047664">
    <property type="entry name" value="SWEET"/>
</dbReference>
<dbReference type="EMBL" id="CAUOFW020000925">
    <property type="protein sequence ID" value="CAK9138972.1"/>
    <property type="molecule type" value="Genomic_DNA"/>
</dbReference>
<dbReference type="GO" id="GO:0051260">
    <property type="term" value="P:protein homooligomerization"/>
    <property type="evidence" value="ECO:0007669"/>
    <property type="project" value="UniProtKB-ARBA"/>
</dbReference>
<feature type="transmembrane region" description="Helical" evidence="9">
    <location>
        <begin position="187"/>
        <end position="208"/>
    </location>
</feature>
<comment type="caution">
    <text evidence="10">The sequence shown here is derived from an EMBL/GenBank/DDBJ whole genome shotgun (WGS) entry which is preliminary data.</text>
</comment>
<dbReference type="PANTHER" id="PTHR10791">
    <property type="entry name" value="RAG1-ACTIVATING PROTEIN 1"/>
    <property type="match status" value="1"/>
</dbReference>
<dbReference type="FunFam" id="1.20.1280.290:FF:000001">
    <property type="entry name" value="Bidirectional sugar transporter SWEET"/>
    <property type="match status" value="1"/>
</dbReference>
<comment type="subcellular location">
    <subcellularLocation>
        <location evidence="9">Cell membrane</location>
        <topology evidence="9">Multi-pass membrane protein</topology>
    </subcellularLocation>
    <subcellularLocation>
        <location evidence="1">Endomembrane system</location>
        <topology evidence="1">Multi-pass membrane protein</topology>
    </subcellularLocation>
</comment>
<feature type="transmembrane region" description="Helical" evidence="9">
    <location>
        <begin position="126"/>
        <end position="147"/>
    </location>
</feature>
<sequence length="250" mass="27305">MEGLSFFVGAIGNIISVLVFLSPIGTFWRIVTNRSTEEFESLPYICTLLNSSLWTYYGITKPGGLLVATVNGFGIIVETVYIALFLIFAPEKMKAKTVVLVGILDVGFLAAAILFTQLALQGDLRIEAIGLLGAGLNIIMYGSPLAVMRTVVTTKSVEYMPFFLSFFLFLNGGIWAFYAFLVQDYFLGVPNGIGFILGVAQLVLYAIYRNAKPSKCALGALGALEDGRLREHLVSSSDQTHGNDEDQRFL</sequence>
<keyword evidence="4 9" id="KW-0762">Sugar transport</keyword>
<dbReference type="FunFam" id="1.20.1280.290:FF:000002">
    <property type="entry name" value="Bidirectional sugar transporter SWEET"/>
    <property type="match status" value="1"/>
</dbReference>
<evidence type="ECO:0000256" key="3">
    <source>
        <dbReference type="ARBA" id="ARBA00022448"/>
    </source>
</evidence>
<feature type="transmembrane region" description="Helical" evidence="9">
    <location>
        <begin position="42"/>
        <end position="59"/>
    </location>
</feature>
<gene>
    <name evidence="10" type="ORF">ILEXP_LOCUS6325</name>
</gene>
<accession>A0ABC8RA90</accession>
<proteinExistence type="inferred from homology"/>
<evidence type="ECO:0000256" key="2">
    <source>
        <dbReference type="ARBA" id="ARBA00007809"/>
    </source>
</evidence>
<feature type="transmembrane region" description="Helical" evidence="9">
    <location>
        <begin position="159"/>
        <end position="181"/>
    </location>
</feature>
<dbReference type="PANTHER" id="PTHR10791:SF120">
    <property type="entry name" value="BIDIRECTIONAL SUGAR TRANSPORTER SWEET17"/>
    <property type="match status" value="1"/>
</dbReference>
<keyword evidence="11" id="KW-1185">Reference proteome</keyword>
<dbReference type="Pfam" id="PF03083">
    <property type="entry name" value="MtN3_slv"/>
    <property type="match status" value="2"/>
</dbReference>
<name>A0ABC8RA90_9AQUA</name>
<evidence type="ECO:0000256" key="6">
    <source>
        <dbReference type="ARBA" id="ARBA00022737"/>
    </source>
</evidence>
<feature type="transmembrane region" description="Helical" evidence="9">
    <location>
        <begin position="6"/>
        <end position="30"/>
    </location>
</feature>
<comment type="similarity">
    <text evidence="2 9">Belongs to the SWEET sugar transporter family.</text>
</comment>
<evidence type="ECO:0000313" key="10">
    <source>
        <dbReference type="EMBL" id="CAK9138972.1"/>
    </source>
</evidence>
<evidence type="ECO:0000256" key="9">
    <source>
        <dbReference type="RuleBase" id="RU910715"/>
    </source>
</evidence>
<comment type="function">
    <text evidence="9">Mediates both low-affinity uptake and efflux of sugar across the membrane.</text>
</comment>
<protein>
    <recommendedName>
        <fullName evidence="9">Bidirectional sugar transporter SWEET</fullName>
    </recommendedName>
</protein>
<dbReference type="GO" id="GO:0005886">
    <property type="term" value="C:plasma membrane"/>
    <property type="evidence" value="ECO:0007669"/>
    <property type="project" value="UniProtKB-SubCell"/>
</dbReference>